<dbReference type="EMBL" id="JBBNAG010000007">
    <property type="protein sequence ID" value="KAK9119873.1"/>
    <property type="molecule type" value="Genomic_DNA"/>
</dbReference>
<organism evidence="2 3">
    <name type="scientific">Stephania cephalantha</name>
    <dbReference type="NCBI Taxonomy" id="152367"/>
    <lineage>
        <taxon>Eukaryota</taxon>
        <taxon>Viridiplantae</taxon>
        <taxon>Streptophyta</taxon>
        <taxon>Embryophyta</taxon>
        <taxon>Tracheophyta</taxon>
        <taxon>Spermatophyta</taxon>
        <taxon>Magnoliopsida</taxon>
        <taxon>Ranunculales</taxon>
        <taxon>Menispermaceae</taxon>
        <taxon>Menispermoideae</taxon>
        <taxon>Cissampelideae</taxon>
        <taxon>Stephania</taxon>
    </lineage>
</organism>
<dbReference type="AlphaFoldDB" id="A0AAP0NUR9"/>
<name>A0AAP0NUR9_9MAGN</name>
<dbReference type="Proteomes" id="UP001419268">
    <property type="component" value="Unassembled WGS sequence"/>
</dbReference>
<dbReference type="PANTHER" id="PTHR36617:SF5">
    <property type="entry name" value="OS05G0421675 PROTEIN"/>
    <property type="match status" value="1"/>
</dbReference>
<keyword evidence="3" id="KW-1185">Reference proteome</keyword>
<evidence type="ECO:0000313" key="3">
    <source>
        <dbReference type="Proteomes" id="UP001419268"/>
    </source>
</evidence>
<evidence type="ECO:0000313" key="2">
    <source>
        <dbReference type="EMBL" id="KAK9119873.1"/>
    </source>
</evidence>
<evidence type="ECO:0000259" key="1">
    <source>
        <dbReference type="Pfam" id="PF13966"/>
    </source>
</evidence>
<sequence>MNQSYVVKLRFWQDAWNGTRSFAEDFPGLFSLSRNPEASVAEVASFVGGSEWDHSWHYDFRRRLGETEAIEFAALTHRLQEVSLTLPTEDKRGWGWDPSQLFSVKSFFYGLCLENSLASFPVYNLIWKSVTSMKVRVFAWMAWLGKINTTYVLQRRLPHITLLPSRCCLCFSHMESIDHLFLTYSFSCRLWEELSREVGIEWQNPQFLRTWMEQATAISCGNKRNLLFKAGLLTLLWALWGERNQRIFKEIDNTWQEIWESTKRNVGLALHGHKEFVGWSWQQWQGNWSDFC</sequence>
<proteinExistence type="predicted"/>
<accession>A0AAP0NUR9</accession>
<dbReference type="Pfam" id="PF13966">
    <property type="entry name" value="zf-RVT"/>
    <property type="match status" value="1"/>
</dbReference>
<dbReference type="PANTHER" id="PTHR36617">
    <property type="entry name" value="PROTEIN, PUTATIVE-RELATED"/>
    <property type="match status" value="1"/>
</dbReference>
<dbReference type="InterPro" id="IPR026960">
    <property type="entry name" value="RVT-Znf"/>
</dbReference>
<gene>
    <name evidence="2" type="ORF">Scep_017966</name>
</gene>
<feature type="domain" description="Reverse transcriptase zinc-binding" evidence="1">
    <location>
        <begin position="102"/>
        <end position="191"/>
    </location>
</feature>
<comment type="caution">
    <text evidence="2">The sequence shown here is derived from an EMBL/GenBank/DDBJ whole genome shotgun (WGS) entry which is preliminary data.</text>
</comment>
<reference evidence="2 3" key="1">
    <citation type="submission" date="2024-01" db="EMBL/GenBank/DDBJ databases">
        <title>Genome assemblies of Stephania.</title>
        <authorList>
            <person name="Yang L."/>
        </authorList>
    </citation>
    <scope>NUCLEOTIDE SEQUENCE [LARGE SCALE GENOMIC DNA]</scope>
    <source>
        <strain evidence="2">JXDWG</strain>
        <tissue evidence="2">Leaf</tissue>
    </source>
</reference>
<protein>
    <recommendedName>
        <fullName evidence="1">Reverse transcriptase zinc-binding domain-containing protein</fullName>
    </recommendedName>
</protein>